<feature type="region of interest" description="Disordered" evidence="1">
    <location>
        <begin position="459"/>
        <end position="495"/>
    </location>
</feature>
<dbReference type="GO" id="GO:0005524">
    <property type="term" value="F:ATP binding"/>
    <property type="evidence" value="ECO:0007669"/>
    <property type="project" value="InterPro"/>
</dbReference>
<evidence type="ECO:0000259" key="2">
    <source>
        <dbReference type="PROSITE" id="PS50011"/>
    </source>
</evidence>
<comment type="caution">
    <text evidence="3">The sequence shown here is derived from an EMBL/GenBank/DDBJ whole genome shotgun (WGS) entry which is preliminary data.</text>
</comment>
<name>A0AAD5S6C3_9PEZI</name>
<feature type="region of interest" description="Disordered" evidence="1">
    <location>
        <begin position="47"/>
        <end position="114"/>
    </location>
</feature>
<accession>A0AAD5S6C3</accession>
<organism evidence="3 4">
    <name type="scientific">Zalerion maritima</name>
    <dbReference type="NCBI Taxonomy" id="339359"/>
    <lineage>
        <taxon>Eukaryota</taxon>
        <taxon>Fungi</taxon>
        <taxon>Dikarya</taxon>
        <taxon>Ascomycota</taxon>
        <taxon>Pezizomycotina</taxon>
        <taxon>Sordariomycetes</taxon>
        <taxon>Lulworthiomycetidae</taxon>
        <taxon>Lulworthiales</taxon>
        <taxon>Lulworthiaceae</taxon>
        <taxon>Zalerion</taxon>
    </lineage>
</organism>
<evidence type="ECO:0000313" key="4">
    <source>
        <dbReference type="Proteomes" id="UP001201980"/>
    </source>
</evidence>
<reference evidence="3" key="1">
    <citation type="submission" date="2022-07" db="EMBL/GenBank/DDBJ databases">
        <title>Draft genome sequence of Zalerion maritima ATCC 34329, a (micro)plastics degrading marine fungus.</title>
        <authorList>
            <person name="Paco A."/>
            <person name="Goncalves M.F.M."/>
            <person name="Rocha-Santos T.A.P."/>
            <person name="Alves A."/>
        </authorList>
    </citation>
    <scope>NUCLEOTIDE SEQUENCE</scope>
    <source>
        <strain evidence="3">ATCC 34329</strain>
    </source>
</reference>
<dbReference type="AlphaFoldDB" id="A0AAD5S6C3"/>
<dbReference type="InterPro" id="IPR011009">
    <property type="entry name" value="Kinase-like_dom_sf"/>
</dbReference>
<protein>
    <recommendedName>
        <fullName evidence="2">Protein kinase domain-containing protein</fullName>
    </recommendedName>
</protein>
<proteinExistence type="predicted"/>
<feature type="domain" description="Protein kinase" evidence="2">
    <location>
        <begin position="283"/>
        <end position="701"/>
    </location>
</feature>
<keyword evidence="4" id="KW-1185">Reference proteome</keyword>
<gene>
    <name evidence="3" type="ORF">MKZ38_008646</name>
</gene>
<dbReference type="SUPFAM" id="SSF56112">
    <property type="entry name" value="Protein kinase-like (PK-like)"/>
    <property type="match status" value="1"/>
</dbReference>
<dbReference type="InterPro" id="IPR000719">
    <property type="entry name" value="Prot_kinase_dom"/>
</dbReference>
<dbReference type="EMBL" id="JAKWBI020000005">
    <property type="protein sequence ID" value="KAJ2907078.1"/>
    <property type="molecule type" value="Genomic_DNA"/>
</dbReference>
<dbReference type="Proteomes" id="UP001201980">
    <property type="component" value="Unassembled WGS sequence"/>
</dbReference>
<feature type="compositionally biased region" description="Basic and acidic residues" evidence="1">
    <location>
        <begin position="89"/>
        <end position="110"/>
    </location>
</feature>
<feature type="compositionally biased region" description="Low complexity" evidence="1">
    <location>
        <begin position="464"/>
        <end position="476"/>
    </location>
</feature>
<evidence type="ECO:0000256" key="1">
    <source>
        <dbReference type="SAM" id="MobiDB-lite"/>
    </source>
</evidence>
<sequence length="702" mass="78861">MDLSVQAIHDIVHPTAVFSEARRIGLHPARHPSTEGAALVLENELQHSHHPHGSGGSTDDAEDSNVGGSSGRVPEPDRRVEPGTTRAQRGPESELGPHQEQDGDKDKNQSREQAAALWMQSELNPKNRIDSLDVPRNPMWRVDGCTGLGTQFYMIPLFLDPAPPLRVDVFIPEQAEQSPHTRSLLGLATAFHTKDAARVSNLGISKYIIRALHIWAESFADFPVMYKSLPFGSRIIFHNLPLDLRDIRIQVAHTYQLERHLFSLSSLASLWSISDPQNSPFFPDRVDLFSLEVIEQIHDSTSIVRYNGDLLIFKAITSYTKYIYHELYNLLSLTPHPNIISKPRHLVTKKCRFGSKTAIVGFTLEFHPPGTMRDIIPVRRLNGHLTAADQHRWATQITSALIHIHKTGGPFYPDLRLDNVVLTDGGNAVMVDFEQRGVWCEFGPPEINAVEHVRLLATDDDDSSSSSSYSDVSTNGSDEDLGREAAGGDNTQASLGDEFFKPEKYVDLLQQLLPEYEALLRREEYTDAGLQAGSYNIAWLALTPREREAAEVYMLGRVLYCIYEGVAAPNRAAVWQSYRWESDLEFPERARAPQRISELVDKCTRGRRANLTSRLRRVGDRITLVDQHGRPVGTVGGSEVEPDKIQEEATAFWRAEVEHAVEFLQERLAAMKDGAWNENHFERPSLKEVLAELQDISQDTVM</sequence>
<dbReference type="PROSITE" id="PS50011">
    <property type="entry name" value="PROTEIN_KINASE_DOM"/>
    <property type="match status" value="1"/>
</dbReference>
<evidence type="ECO:0000313" key="3">
    <source>
        <dbReference type="EMBL" id="KAJ2907078.1"/>
    </source>
</evidence>
<dbReference type="Gene3D" id="1.10.510.10">
    <property type="entry name" value="Transferase(Phosphotransferase) domain 1"/>
    <property type="match status" value="1"/>
</dbReference>
<dbReference type="GO" id="GO:0004672">
    <property type="term" value="F:protein kinase activity"/>
    <property type="evidence" value="ECO:0007669"/>
    <property type="project" value="InterPro"/>
</dbReference>